<name>F0SFL0_RUBBR</name>
<dbReference type="AlphaFoldDB" id="F0SFL0"/>
<gene>
    <name evidence="2" type="ordered locus">Plabr_2871</name>
</gene>
<reference evidence="3" key="1">
    <citation type="submission" date="2011-02" db="EMBL/GenBank/DDBJ databases">
        <title>The complete genome of Planctomyces brasiliensis DSM 5305.</title>
        <authorList>
            <person name="Lucas S."/>
            <person name="Copeland A."/>
            <person name="Lapidus A."/>
            <person name="Bruce D."/>
            <person name="Goodwin L."/>
            <person name="Pitluck S."/>
            <person name="Kyrpides N."/>
            <person name="Mavromatis K."/>
            <person name="Pagani I."/>
            <person name="Ivanova N."/>
            <person name="Ovchinnikova G."/>
            <person name="Lu M."/>
            <person name="Detter J.C."/>
            <person name="Han C."/>
            <person name="Land M."/>
            <person name="Hauser L."/>
            <person name="Markowitz V."/>
            <person name="Cheng J.-F."/>
            <person name="Hugenholtz P."/>
            <person name="Woyke T."/>
            <person name="Wu D."/>
            <person name="Tindall B."/>
            <person name="Pomrenke H.G."/>
            <person name="Brambilla E."/>
            <person name="Klenk H.-P."/>
            <person name="Eisen J.A."/>
        </authorList>
    </citation>
    <scope>NUCLEOTIDE SEQUENCE [LARGE SCALE GENOMIC DNA]</scope>
    <source>
        <strain evidence="3">ATCC 49424 / DSM 5305 / JCM 21570 / NBRC 103401 / IFAM 1448</strain>
    </source>
</reference>
<organism evidence="2 3">
    <name type="scientific">Rubinisphaera brasiliensis (strain ATCC 49424 / DSM 5305 / JCM 21570 / IAM 15109 / NBRC 103401 / IFAM 1448)</name>
    <name type="common">Planctomyces brasiliensis</name>
    <dbReference type="NCBI Taxonomy" id="756272"/>
    <lineage>
        <taxon>Bacteria</taxon>
        <taxon>Pseudomonadati</taxon>
        <taxon>Planctomycetota</taxon>
        <taxon>Planctomycetia</taxon>
        <taxon>Planctomycetales</taxon>
        <taxon>Planctomycetaceae</taxon>
        <taxon>Rubinisphaera</taxon>
    </lineage>
</organism>
<dbReference type="HOGENOM" id="CLU_2261746_0_0_0"/>
<dbReference type="KEGG" id="pbs:Plabr_2871"/>
<dbReference type="EMBL" id="CP002546">
    <property type="protein sequence ID" value="ADY60470.1"/>
    <property type="molecule type" value="Genomic_DNA"/>
</dbReference>
<evidence type="ECO:0000256" key="1">
    <source>
        <dbReference type="SAM" id="SignalP"/>
    </source>
</evidence>
<accession>F0SFL0</accession>
<keyword evidence="3" id="KW-1185">Reference proteome</keyword>
<dbReference type="Proteomes" id="UP000006860">
    <property type="component" value="Chromosome"/>
</dbReference>
<protein>
    <submittedName>
        <fullName evidence="2">Uncharacterized protein</fullName>
    </submittedName>
</protein>
<sequence>MRAGFLKKLFFAVLAATAFPAGAASVNAEDWAFRRSYYSHDLSGPQFAGAPQPVSRSAYRIPYKSEYPGGTVYQTWRQNRVQLRSGSGVDTQYIWQGAFEFRP</sequence>
<dbReference type="OrthoDB" id="274017at2"/>
<dbReference type="RefSeq" id="WP_013629192.1">
    <property type="nucleotide sequence ID" value="NC_015174.1"/>
</dbReference>
<feature type="chain" id="PRO_5003260413" evidence="1">
    <location>
        <begin position="24"/>
        <end position="103"/>
    </location>
</feature>
<proteinExistence type="predicted"/>
<feature type="signal peptide" evidence="1">
    <location>
        <begin position="1"/>
        <end position="23"/>
    </location>
</feature>
<evidence type="ECO:0000313" key="3">
    <source>
        <dbReference type="Proteomes" id="UP000006860"/>
    </source>
</evidence>
<evidence type="ECO:0000313" key="2">
    <source>
        <dbReference type="EMBL" id="ADY60470.1"/>
    </source>
</evidence>
<keyword evidence="1" id="KW-0732">Signal</keyword>
<dbReference type="STRING" id="756272.Plabr_2871"/>